<proteinExistence type="predicted"/>
<organism evidence="1 2">
    <name type="scientific">Eurystomus gularis</name>
    <dbReference type="NCBI Taxonomy" id="325343"/>
    <lineage>
        <taxon>Eukaryota</taxon>
        <taxon>Metazoa</taxon>
        <taxon>Chordata</taxon>
        <taxon>Craniata</taxon>
        <taxon>Vertebrata</taxon>
        <taxon>Euteleostomi</taxon>
        <taxon>Archelosauria</taxon>
        <taxon>Archosauria</taxon>
        <taxon>Dinosauria</taxon>
        <taxon>Saurischia</taxon>
        <taxon>Theropoda</taxon>
        <taxon>Coelurosauria</taxon>
        <taxon>Aves</taxon>
        <taxon>Neognathae</taxon>
        <taxon>Neoaves</taxon>
        <taxon>Telluraves</taxon>
        <taxon>Coraciimorphae</taxon>
        <taxon>Coraciiformes</taxon>
        <taxon>Coraciidae</taxon>
        <taxon>Eurystomus</taxon>
    </lineage>
</organism>
<dbReference type="AlphaFoldDB" id="A0A7L4CYN2"/>
<feature type="non-terminal residue" evidence="1">
    <location>
        <position position="1"/>
    </location>
</feature>
<dbReference type="Proteomes" id="UP000541249">
    <property type="component" value="Unassembled WGS sequence"/>
</dbReference>
<dbReference type="GO" id="GO:0008017">
    <property type="term" value="F:microtubule binding"/>
    <property type="evidence" value="ECO:0007669"/>
    <property type="project" value="TreeGrafter"/>
</dbReference>
<gene>
    <name evidence="1" type="primary">Haus6</name>
    <name evidence="1" type="ORF">EURGUL_R15214</name>
</gene>
<keyword evidence="2" id="KW-1185">Reference proteome</keyword>
<evidence type="ECO:0000313" key="1">
    <source>
        <dbReference type="EMBL" id="NXW55194.1"/>
    </source>
</evidence>
<sequence length="141" mass="16265">ACRMKQNDQNKNDRTERIQKVRSMWTLIVEILTSLKEEKEAVDSVLDVLENRVAQCILDGTNAVSSIPHLLVHRIENNVYETCTGNLYEAEKLNFLTAIQVLNEALRTLRDVNCQFELKQLHVTEERMRLSKAALQNLKAK</sequence>
<feature type="non-terminal residue" evidence="1">
    <location>
        <position position="141"/>
    </location>
</feature>
<dbReference type="PANTHER" id="PTHR16151:SF2">
    <property type="entry name" value="HAUS AUGMIN-LIKE COMPLEX SUBUNIT 6"/>
    <property type="match status" value="1"/>
</dbReference>
<dbReference type="PANTHER" id="PTHR16151">
    <property type="entry name" value="HAUS AUGMIN-LIKE COMPLEX SUBUNIT 6"/>
    <property type="match status" value="1"/>
</dbReference>
<dbReference type="GO" id="GO:0070652">
    <property type="term" value="C:HAUS complex"/>
    <property type="evidence" value="ECO:0007669"/>
    <property type="project" value="InterPro"/>
</dbReference>
<reference evidence="1 2" key="1">
    <citation type="submission" date="2019-09" db="EMBL/GenBank/DDBJ databases">
        <title>Bird 10,000 Genomes (B10K) Project - Family phase.</title>
        <authorList>
            <person name="Zhang G."/>
        </authorList>
    </citation>
    <scope>NUCLEOTIDE SEQUENCE [LARGE SCALE GENOMIC DNA]</scope>
    <source>
        <strain evidence="1">B10K-DU-002-51</strain>
        <tissue evidence="1">Muscle</tissue>
    </source>
</reference>
<protein>
    <submittedName>
        <fullName evidence="1">HAUS6 protein</fullName>
    </submittedName>
</protein>
<comment type="caution">
    <text evidence="1">The sequence shown here is derived from an EMBL/GenBank/DDBJ whole genome shotgun (WGS) entry which is preliminary data.</text>
</comment>
<dbReference type="GO" id="GO:0051225">
    <property type="term" value="P:spindle assembly"/>
    <property type="evidence" value="ECO:0007669"/>
    <property type="project" value="InterPro"/>
</dbReference>
<name>A0A7L4CYN2_9AVES</name>
<accession>A0A7L4CYN2</accession>
<dbReference type="GO" id="GO:1990498">
    <property type="term" value="C:mitotic spindle microtubule"/>
    <property type="evidence" value="ECO:0007669"/>
    <property type="project" value="TreeGrafter"/>
</dbReference>
<dbReference type="InterPro" id="IPR026797">
    <property type="entry name" value="HAUS_6"/>
</dbReference>
<dbReference type="EMBL" id="VZZY01003955">
    <property type="protein sequence ID" value="NXW55194.1"/>
    <property type="molecule type" value="Genomic_DNA"/>
</dbReference>
<evidence type="ECO:0000313" key="2">
    <source>
        <dbReference type="Proteomes" id="UP000541249"/>
    </source>
</evidence>
<dbReference type="OrthoDB" id="5575722at2759"/>